<dbReference type="InterPro" id="IPR032524">
    <property type="entry name" value="ABC_tran_C"/>
</dbReference>
<accession>G9WTB7</accession>
<keyword evidence="2" id="KW-0547">Nucleotide-binding</keyword>
<keyword evidence="3" id="KW-0067">ATP-binding</keyword>
<dbReference type="PROSITE" id="PS50893">
    <property type="entry name" value="ABC_TRANSPORTER_2"/>
    <property type="match status" value="2"/>
</dbReference>
<evidence type="ECO:0000259" key="6">
    <source>
        <dbReference type="PROSITE" id="PS50893"/>
    </source>
</evidence>
<reference evidence="7 8" key="1">
    <citation type="submission" date="2011-08" db="EMBL/GenBank/DDBJ databases">
        <title>The Genome Sequence of Oribacterium sp. ACB7.</title>
        <authorList>
            <consortium name="The Broad Institute Genome Sequencing Platform"/>
            <person name="Earl A."/>
            <person name="Ward D."/>
            <person name="Feldgarden M."/>
            <person name="Gevers D."/>
            <person name="Sizova M."/>
            <person name="Hazen A."/>
            <person name="Epstein S."/>
            <person name="Young S.K."/>
            <person name="Zeng Q."/>
            <person name="Gargeya S."/>
            <person name="Fitzgerald M."/>
            <person name="Haas B."/>
            <person name="Abouelleil A."/>
            <person name="Alvarado L."/>
            <person name="Arachchi H.M."/>
            <person name="Berlin A."/>
            <person name="Brown A."/>
            <person name="Chapman S.B."/>
            <person name="Chen Z."/>
            <person name="Dunbar C."/>
            <person name="Freedman E."/>
            <person name="Gearin G."/>
            <person name="Gellesch M."/>
            <person name="Goldberg J."/>
            <person name="Griggs A."/>
            <person name="Gujja S."/>
            <person name="Heiman D."/>
            <person name="Howarth C."/>
            <person name="Larson L."/>
            <person name="Lui A."/>
            <person name="MacDonald P.J.P."/>
            <person name="Montmayeur A."/>
            <person name="Murphy C."/>
            <person name="Neiman D."/>
            <person name="Pearson M."/>
            <person name="Priest M."/>
            <person name="Roberts A."/>
            <person name="Saif S."/>
            <person name="Shea T."/>
            <person name="Shenoy N."/>
            <person name="Sisk P."/>
            <person name="Stolte C."/>
            <person name="Sykes S."/>
            <person name="Wortman J."/>
            <person name="Nusbaum C."/>
            <person name="Birren B."/>
        </authorList>
    </citation>
    <scope>NUCLEOTIDE SEQUENCE [LARGE SCALE GENOMIC DNA]</scope>
    <source>
        <strain evidence="7 8">ACB7</strain>
    </source>
</reference>
<dbReference type="InterPro" id="IPR051309">
    <property type="entry name" value="ABCF_ATPase"/>
</dbReference>
<dbReference type="Gene3D" id="3.40.50.300">
    <property type="entry name" value="P-loop containing nucleotide triphosphate hydrolases"/>
    <property type="match status" value="2"/>
</dbReference>
<evidence type="ECO:0000256" key="3">
    <source>
        <dbReference type="ARBA" id="ARBA00022840"/>
    </source>
</evidence>
<dbReference type="SMART" id="SM00382">
    <property type="entry name" value="AAA"/>
    <property type="match status" value="2"/>
</dbReference>
<feature type="domain" description="ABC transporter" evidence="6">
    <location>
        <begin position="6"/>
        <end position="221"/>
    </location>
</feature>
<dbReference type="Proteomes" id="UP000003527">
    <property type="component" value="Unassembled WGS sequence"/>
</dbReference>
<dbReference type="SUPFAM" id="SSF52540">
    <property type="entry name" value="P-loop containing nucleoside triphosphate hydrolases"/>
    <property type="match status" value="2"/>
</dbReference>
<protein>
    <recommendedName>
        <fullName evidence="6">ABC transporter domain-containing protein</fullName>
    </recommendedName>
</protein>
<gene>
    <name evidence="7" type="ORF">HMPREF9624_00151</name>
</gene>
<dbReference type="CDD" id="cd03221">
    <property type="entry name" value="ABCF_EF-3"/>
    <property type="match status" value="2"/>
</dbReference>
<dbReference type="Gene3D" id="1.10.287.380">
    <property type="entry name" value="Valyl-tRNA synthetase, C-terminal domain"/>
    <property type="match status" value="1"/>
</dbReference>
<dbReference type="HOGENOM" id="CLU_000604_36_0_9"/>
<sequence length="632" mass="72363">MAASILNVENASKSFQNKVLFQDANFYMQEGEKVALIGKNGGGKSTLLRVIAGEEELDRGTVVKKRNLKIAYLPQETKFPEEESVLQALIKHFSIQNTVEEKEAFGKKVMQELGLLEYDAPCKTLSGGQKKQLALLSVLNVEPDLLLLDEPTNHIDEEVSEWLEGKLSQFKGSILLVSHDRYFLDTVCNRIVELEREGFISYDCKYDAYLEEKANRLSAEVAKERARQNLLRKELAWVRRGAKARSTKQKARLDRYEKLSKMHGPTEEEELNLSSIYTRLGKSTIFLKDICKSYEEKCLFSHFSYNFLRNDRIGIIGKNGVGKSTLMKVILGEITPDSGTVEIGQTVRIAYFRQENEELNDEERVIDSIKEIADYLPTTEGLISAAQMAERFLFTPEMQFAPIGKLSGGEKRRLYLLRILMSAPNVLFLDEPTNDLDIASLMVLEDFLDHFSGIVLMISHDRYFLDRTVNRLFAFQENGRIRQFEGGYTDYQVALLSESLSEEGRGGKESLESTKGNKNGNRNGMNGKDGEEADKQAGTESGGKSRRKERALKMSYREQKDYETIEEEIGKLEEKIEELDRQSVENARDFVRLQELQKEKEEAERLLSEKWERWEYLSDLAERIETGEKRLD</sequence>
<evidence type="ECO:0000256" key="5">
    <source>
        <dbReference type="SAM" id="MobiDB-lite"/>
    </source>
</evidence>
<comment type="caution">
    <text evidence="7">The sequence shown here is derived from an EMBL/GenBank/DDBJ whole genome shotgun (WGS) entry which is preliminary data.</text>
</comment>
<keyword evidence="1" id="KW-0677">Repeat</keyword>
<dbReference type="InterPro" id="IPR037118">
    <property type="entry name" value="Val-tRNA_synth_C_sf"/>
</dbReference>
<dbReference type="InterPro" id="IPR003593">
    <property type="entry name" value="AAA+_ATPase"/>
</dbReference>
<dbReference type="PANTHER" id="PTHR42855">
    <property type="entry name" value="ABC TRANSPORTER ATP-BINDING SUBUNIT"/>
    <property type="match status" value="1"/>
</dbReference>
<dbReference type="Pfam" id="PF00005">
    <property type="entry name" value="ABC_tran"/>
    <property type="match status" value="2"/>
</dbReference>
<dbReference type="GO" id="GO:0005524">
    <property type="term" value="F:ATP binding"/>
    <property type="evidence" value="ECO:0007669"/>
    <property type="project" value="UniProtKB-KW"/>
</dbReference>
<dbReference type="InterPro" id="IPR003439">
    <property type="entry name" value="ABC_transporter-like_ATP-bd"/>
</dbReference>
<dbReference type="RefSeq" id="WP_009536093.1">
    <property type="nucleotide sequence ID" value="NZ_JH414504.1"/>
</dbReference>
<proteinExistence type="predicted"/>
<feature type="coiled-coil region" evidence="4">
    <location>
        <begin position="562"/>
        <end position="613"/>
    </location>
</feature>
<dbReference type="Pfam" id="PF16326">
    <property type="entry name" value="ABC_tran_CTD"/>
    <property type="match status" value="1"/>
</dbReference>
<feature type="domain" description="ABC transporter" evidence="6">
    <location>
        <begin position="285"/>
        <end position="503"/>
    </location>
</feature>
<dbReference type="PATRIC" id="fig|796944.3.peg.861"/>
<dbReference type="FunFam" id="3.40.50.300:FF:000183">
    <property type="entry name" value="ABC transporter ATP-binding protein yjjK"/>
    <property type="match status" value="1"/>
</dbReference>
<dbReference type="InterPro" id="IPR032781">
    <property type="entry name" value="ABC_tran_Xtn"/>
</dbReference>
<keyword evidence="4" id="KW-0175">Coiled coil</keyword>
<feature type="compositionally biased region" description="Basic and acidic residues" evidence="5">
    <location>
        <begin position="528"/>
        <end position="537"/>
    </location>
</feature>
<name>G9WTB7_9FIRM</name>
<evidence type="ECO:0000313" key="8">
    <source>
        <dbReference type="Proteomes" id="UP000003527"/>
    </source>
</evidence>
<feature type="region of interest" description="Disordered" evidence="5">
    <location>
        <begin position="504"/>
        <end position="553"/>
    </location>
</feature>
<keyword evidence="8" id="KW-1185">Reference proteome</keyword>
<evidence type="ECO:0000313" key="7">
    <source>
        <dbReference type="EMBL" id="EHL12949.1"/>
    </source>
</evidence>
<dbReference type="Pfam" id="PF12848">
    <property type="entry name" value="ABC_tran_Xtn"/>
    <property type="match status" value="1"/>
</dbReference>
<dbReference type="EMBL" id="AFZD01000012">
    <property type="protein sequence ID" value="EHL12949.1"/>
    <property type="molecule type" value="Genomic_DNA"/>
</dbReference>
<evidence type="ECO:0000256" key="2">
    <source>
        <dbReference type="ARBA" id="ARBA00022741"/>
    </source>
</evidence>
<dbReference type="PANTHER" id="PTHR42855:SF1">
    <property type="entry name" value="ABC TRANSPORTER DOMAIN-CONTAINING PROTEIN"/>
    <property type="match status" value="1"/>
</dbReference>
<dbReference type="GO" id="GO:0003677">
    <property type="term" value="F:DNA binding"/>
    <property type="evidence" value="ECO:0007669"/>
    <property type="project" value="InterPro"/>
</dbReference>
<organism evidence="7 8">
    <name type="scientific">Oribacterium asaccharolyticum ACB7</name>
    <dbReference type="NCBI Taxonomy" id="796944"/>
    <lineage>
        <taxon>Bacteria</taxon>
        <taxon>Bacillati</taxon>
        <taxon>Bacillota</taxon>
        <taxon>Clostridia</taxon>
        <taxon>Lachnospirales</taxon>
        <taxon>Lachnospiraceae</taxon>
        <taxon>Oribacterium</taxon>
    </lineage>
</organism>
<dbReference type="AlphaFoldDB" id="G9WTB7"/>
<feature type="compositionally biased region" description="Low complexity" evidence="5">
    <location>
        <begin position="516"/>
        <end position="526"/>
    </location>
</feature>
<evidence type="ECO:0000256" key="1">
    <source>
        <dbReference type="ARBA" id="ARBA00022737"/>
    </source>
</evidence>
<evidence type="ECO:0000256" key="4">
    <source>
        <dbReference type="SAM" id="Coils"/>
    </source>
</evidence>
<dbReference type="InterPro" id="IPR027417">
    <property type="entry name" value="P-loop_NTPase"/>
</dbReference>
<dbReference type="GO" id="GO:0016887">
    <property type="term" value="F:ATP hydrolysis activity"/>
    <property type="evidence" value="ECO:0007669"/>
    <property type="project" value="InterPro"/>
</dbReference>